<protein>
    <recommendedName>
        <fullName evidence="2">Putative cysteine ligase BshC</fullName>
        <ecNumber evidence="2">6.-.-.-</ecNumber>
    </recommendedName>
</protein>
<comment type="similarity">
    <text evidence="2">Belongs to the BshC family.</text>
</comment>
<dbReference type="PIRSF" id="PIRSF012535">
    <property type="entry name" value="UCP012535"/>
    <property type="match status" value="1"/>
</dbReference>
<keyword evidence="1 2" id="KW-0436">Ligase</keyword>
<dbReference type="Proteomes" id="UP000183508">
    <property type="component" value="Unassembled WGS sequence"/>
</dbReference>
<evidence type="ECO:0000256" key="2">
    <source>
        <dbReference type="HAMAP-Rule" id="MF_01867"/>
    </source>
</evidence>
<dbReference type="Pfam" id="PF10079">
    <property type="entry name" value="Rossmann-like_BshC"/>
    <property type="match status" value="1"/>
</dbReference>
<proteinExistence type="inferred from homology"/>
<dbReference type="OrthoDB" id="9765151at2"/>
<evidence type="ECO:0000259" key="4">
    <source>
        <dbReference type="Pfam" id="PF24850"/>
    </source>
</evidence>
<dbReference type="AlphaFoldDB" id="A0A1I7HB35"/>
<dbReference type="RefSeq" id="WP_074950252.1">
    <property type="nucleotide sequence ID" value="NZ_FPBV01000004.1"/>
</dbReference>
<evidence type="ECO:0000256" key="1">
    <source>
        <dbReference type="ARBA" id="ARBA00022598"/>
    </source>
</evidence>
<comment type="function">
    <text evidence="2">Involved in bacillithiol (BSH) biosynthesis. May catalyze the last step of the pathway, the addition of cysteine to glucosamine malate (GlcN-Mal) to generate BSH.</text>
</comment>
<dbReference type="eggNOG" id="COG4365">
    <property type="taxonomic scope" value="Bacteria"/>
</dbReference>
<evidence type="ECO:0000313" key="6">
    <source>
        <dbReference type="Proteomes" id="UP000183508"/>
    </source>
</evidence>
<dbReference type="InterPro" id="IPR055398">
    <property type="entry name" value="Rossmann-like_BshC"/>
</dbReference>
<dbReference type="Pfam" id="PF24850">
    <property type="entry name" value="CC_BshC"/>
    <property type="match status" value="1"/>
</dbReference>
<gene>
    <name evidence="2" type="primary">bshC</name>
    <name evidence="5" type="ORF">SAMN05421543_10490</name>
</gene>
<dbReference type="GO" id="GO:0016874">
    <property type="term" value="F:ligase activity"/>
    <property type="evidence" value="ECO:0007669"/>
    <property type="project" value="UniProtKB-UniRule"/>
</dbReference>
<dbReference type="InterPro" id="IPR011199">
    <property type="entry name" value="Bacillithiol_biosynth_BshC"/>
</dbReference>
<name>A0A1I7HB35_9BACL</name>
<sequence length="545" mass="61449">MQWTRRPESSGNRLTDLHQQSFATVAHLFDGQDPRRVETYRMRAADLLPRFPAAHREALVRALEAYMTRLGAPAPALAQLARLRDPESVAVVTGQQAGLFTGPLYTVYKALSAIGLAHRLEQALGRPVVPVFWVASEDHDWAEVNHAYVLDGADEVRRLHLTTHVPERQMVHHVRPAPAEVERVLEEAYRWLPDAPDKADVLAGIREAFLPGGTMAEWFTRLLWRLVEPLGLVVLDPCLPDLRQLVRPVWRRAISRREGVRAALDEAYAAVERLGIEPAVVRDAANTTLFYVDERGRRFVVEDAGGGHLQARGHSLRLPADDWLRLAEERPTAFSSNVLLRPVVQDTLLPVLAYVGGPAEIAYHALARGVFHAHGHRLPPLVLRDRVQVYPPSVVRNMEKWAVPDEMGSRPVDLVSPALSRLGIDRVAEAMAGFVQESERRWQAFADALADLGPQVAAIAHRQLEREKAGIARTEAKARRLFEIRHEAEVRQLRHIERWLWTDGSAQERRLCPLNIWTQFGLAWLGELPFWGDFTQPGAVYHVRL</sequence>
<organism evidence="5 6">
    <name type="scientific">Alicyclobacillus macrosporangiidus</name>
    <dbReference type="NCBI Taxonomy" id="392015"/>
    <lineage>
        <taxon>Bacteria</taxon>
        <taxon>Bacillati</taxon>
        <taxon>Bacillota</taxon>
        <taxon>Bacilli</taxon>
        <taxon>Bacillales</taxon>
        <taxon>Alicyclobacillaceae</taxon>
        <taxon>Alicyclobacillus</taxon>
    </lineage>
</organism>
<keyword evidence="6" id="KW-1185">Reference proteome</keyword>
<dbReference type="HAMAP" id="MF_01867">
    <property type="entry name" value="BshC"/>
    <property type="match status" value="1"/>
</dbReference>
<reference evidence="6" key="1">
    <citation type="submission" date="2016-10" db="EMBL/GenBank/DDBJ databases">
        <authorList>
            <person name="Varghese N."/>
        </authorList>
    </citation>
    <scope>NUCLEOTIDE SEQUENCE [LARGE SCALE GENOMIC DNA]</scope>
    <source>
        <strain evidence="6">DSM 17980</strain>
    </source>
</reference>
<dbReference type="EMBL" id="FPBV01000004">
    <property type="protein sequence ID" value="SFU57930.1"/>
    <property type="molecule type" value="Genomic_DNA"/>
</dbReference>
<dbReference type="NCBIfam" id="TIGR03998">
    <property type="entry name" value="thiol_BshC"/>
    <property type="match status" value="1"/>
</dbReference>
<accession>A0A1I7HB35</accession>
<dbReference type="EC" id="6.-.-.-" evidence="2"/>
<dbReference type="STRING" id="392015.SAMN05421543_10490"/>
<evidence type="ECO:0000259" key="3">
    <source>
        <dbReference type="Pfam" id="PF10079"/>
    </source>
</evidence>
<dbReference type="InterPro" id="IPR055399">
    <property type="entry name" value="CC_BshC"/>
</dbReference>
<evidence type="ECO:0000313" key="5">
    <source>
        <dbReference type="EMBL" id="SFU57930.1"/>
    </source>
</evidence>
<feature type="domain" description="Bacillithiol biosynthesis BshC C-terminal coiled-coil" evidence="4">
    <location>
        <begin position="426"/>
        <end position="528"/>
    </location>
</feature>
<feature type="domain" description="Bacillithiol biosynthesis BshC N-terminal Rossmann-like" evidence="3">
    <location>
        <begin position="12"/>
        <end position="384"/>
    </location>
</feature>